<reference evidence="10 11" key="1">
    <citation type="submission" date="2019-07" db="EMBL/GenBank/DDBJ databases">
        <title>New species of Amycolatopsis and Streptomyces.</title>
        <authorList>
            <person name="Duangmal K."/>
            <person name="Teo W.F.A."/>
            <person name="Lipun K."/>
        </authorList>
    </citation>
    <scope>NUCLEOTIDE SEQUENCE [LARGE SCALE GENOMIC DNA]</scope>
    <source>
        <strain evidence="10 11">JCM 30562</strain>
    </source>
</reference>
<evidence type="ECO:0000256" key="7">
    <source>
        <dbReference type="SAM" id="MobiDB-lite"/>
    </source>
</evidence>
<evidence type="ECO:0000256" key="6">
    <source>
        <dbReference type="ARBA" id="ARBA00023277"/>
    </source>
</evidence>
<keyword evidence="5" id="KW-0067">ATP-binding</keyword>
<keyword evidence="3" id="KW-0547">Nucleotide-binding</keyword>
<dbReference type="InterPro" id="IPR037051">
    <property type="entry name" value="4-carb_acid_sugar_kinase_N_sf"/>
</dbReference>
<feature type="region of interest" description="Disordered" evidence="7">
    <location>
        <begin position="1"/>
        <end position="84"/>
    </location>
</feature>
<accession>A0A558AFE5</accession>
<evidence type="ECO:0000256" key="2">
    <source>
        <dbReference type="ARBA" id="ARBA00022679"/>
    </source>
</evidence>
<dbReference type="Gene3D" id="3.40.50.10840">
    <property type="entry name" value="Putative sugar-binding, N-terminal domain"/>
    <property type="match status" value="1"/>
</dbReference>
<evidence type="ECO:0000259" key="8">
    <source>
        <dbReference type="Pfam" id="PF07005"/>
    </source>
</evidence>
<dbReference type="AlphaFoldDB" id="A0A558AFE5"/>
<dbReference type="Pfam" id="PF17042">
    <property type="entry name" value="NBD_C"/>
    <property type="match status" value="1"/>
</dbReference>
<evidence type="ECO:0000313" key="10">
    <source>
        <dbReference type="EMBL" id="TVT22997.1"/>
    </source>
</evidence>
<evidence type="ECO:0000256" key="3">
    <source>
        <dbReference type="ARBA" id="ARBA00022741"/>
    </source>
</evidence>
<evidence type="ECO:0000313" key="11">
    <source>
        <dbReference type="Proteomes" id="UP000318578"/>
    </source>
</evidence>
<evidence type="ECO:0008006" key="12">
    <source>
        <dbReference type="Google" id="ProtNLM"/>
    </source>
</evidence>
<feature type="domain" description="Four-carbon acid sugar kinase N-terminal" evidence="8">
    <location>
        <begin position="112"/>
        <end position="310"/>
    </location>
</feature>
<feature type="compositionally biased region" description="Gly residues" evidence="7">
    <location>
        <begin position="68"/>
        <end position="79"/>
    </location>
</feature>
<dbReference type="OrthoDB" id="191465at2"/>
<feature type="domain" description="Four-carbon acid sugar kinase nucleotide binding" evidence="9">
    <location>
        <begin position="332"/>
        <end position="479"/>
    </location>
</feature>
<feature type="compositionally biased region" description="Low complexity" evidence="7">
    <location>
        <begin position="1"/>
        <end position="15"/>
    </location>
</feature>
<sequence>MARGPAGPRARAVRVPGDRGGAAARRQVHRRDGHRGHRGRVHGGQRRGGPRDRRGGEPGLPRRRGTGDDPGGGFGGGDLPAGPVRHRLVRRASQGEGGETGDRKDIAVSERLVIVADDLTGAADAAAAYGPFDRVAVALDGSAALPDADVIAIDTDSRHRSPEFAARAVAAAVRGAADAGFPLYKKIDSTLRGNIAAEVGAALHELSATALLAPAFPGTGRTVTGGVLRVGDTVRGDLRELFAGTGLRTALIPLDVVRSGPSEVVAAYRAAAADVVCADAVTEADLEVLHAAGTALGPDVLLVGSAGLTRVAARARGHRERPFPPAGGAAVLTVLGSYSGLAREQRAAMAASGEVTVVAVAAPFGLAEQRRAGAALSTSDGDVLLVPDPAAPVARADAAEVAGALASVAARHVARRRDTLAGLILAGGETARAVLLAAGVRGFTVLGELAPGVVRSAVPELGGLPLITKAGAFGAPDTLEHARRALHAPAGASH</sequence>
<comment type="caution">
    <text evidence="10">The sequence shown here is derived from an EMBL/GenBank/DDBJ whole genome shotgun (WGS) entry which is preliminary data.</text>
</comment>
<dbReference type="GO" id="GO:0005524">
    <property type="term" value="F:ATP binding"/>
    <property type="evidence" value="ECO:0007669"/>
    <property type="project" value="UniProtKB-KW"/>
</dbReference>
<evidence type="ECO:0000256" key="1">
    <source>
        <dbReference type="ARBA" id="ARBA00005715"/>
    </source>
</evidence>
<keyword evidence="11" id="KW-1185">Reference proteome</keyword>
<evidence type="ECO:0000259" key="9">
    <source>
        <dbReference type="Pfam" id="PF17042"/>
    </source>
</evidence>
<comment type="similarity">
    <text evidence="1">Belongs to the four-carbon acid sugar kinase family.</text>
</comment>
<keyword evidence="6" id="KW-0119">Carbohydrate metabolism</keyword>
<dbReference type="Pfam" id="PF07005">
    <property type="entry name" value="SBD_N"/>
    <property type="match status" value="1"/>
</dbReference>
<dbReference type="GO" id="GO:0016301">
    <property type="term" value="F:kinase activity"/>
    <property type="evidence" value="ECO:0007669"/>
    <property type="project" value="UniProtKB-KW"/>
</dbReference>
<evidence type="ECO:0000256" key="4">
    <source>
        <dbReference type="ARBA" id="ARBA00022777"/>
    </source>
</evidence>
<dbReference type="Proteomes" id="UP000318578">
    <property type="component" value="Unassembled WGS sequence"/>
</dbReference>
<protein>
    <recommendedName>
        <fullName evidence="12">Four-carbon acid sugar kinase family protein</fullName>
    </recommendedName>
</protein>
<dbReference type="InterPro" id="IPR010737">
    <property type="entry name" value="4-carb_acid_sugar_kinase_N"/>
</dbReference>
<proteinExistence type="inferred from homology"/>
<gene>
    <name evidence="10" type="ORF">FNH06_11730</name>
</gene>
<evidence type="ECO:0000256" key="5">
    <source>
        <dbReference type="ARBA" id="ARBA00022840"/>
    </source>
</evidence>
<feature type="compositionally biased region" description="Basic residues" evidence="7">
    <location>
        <begin position="26"/>
        <end position="45"/>
    </location>
</feature>
<dbReference type="InterPro" id="IPR031475">
    <property type="entry name" value="NBD_C"/>
</dbReference>
<keyword evidence="4" id="KW-0418">Kinase</keyword>
<dbReference type="InterPro" id="IPR042213">
    <property type="entry name" value="NBD_C_sf"/>
</dbReference>
<keyword evidence="2" id="KW-0808">Transferase</keyword>
<organism evidence="10 11">
    <name type="scientific">Amycolatopsis acidiphila</name>
    <dbReference type="NCBI Taxonomy" id="715473"/>
    <lineage>
        <taxon>Bacteria</taxon>
        <taxon>Bacillati</taxon>
        <taxon>Actinomycetota</taxon>
        <taxon>Actinomycetes</taxon>
        <taxon>Pseudonocardiales</taxon>
        <taxon>Pseudonocardiaceae</taxon>
        <taxon>Amycolatopsis</taxon>
    </lineage>
</organism>
<dbReference type="EMBL" id="VJZA01000014">
    <property type="protein sequence ID" value="TVT22997.1"/>
    <property type="molecule type" value="Genomic_DNA"/>
</dbReference>
<dbReference type="SUPFAM" id="SSF142764">
    <property type="entry name" value="YgbK-like"/>
    <property type="match status" value="1"/>
</dbReference>
<dbReference type="Gene3D" id="3.40.980.20">
    <property type="entry name" value="Four-carbon acid sugar kinase, nucleotide binding domain"/>
    <property type="match status" value="1"/>
</dbReference>
<name>A0A558AFE5_9PSEU</name>